<name>A0A1Y5P4A4_9MYCO</name>
<proteinExistence type="predicted"/>
<gene>
    <name evidence="1" type="ORF">MHPYR_170056</name>
</gene>
<dbReference type="AlphaFoldDB" id="A0A1Y5P4A4"/>
<sequence length="212" mass="23122">MDGTAEGQTHTLVLAMDYRVADPSRVWPVLRRSKPALVDLGAHYVLVYASTRDPGRVMVTISLRSKEPILEVLRSRAFLNWFDAVGLDDIPAIFAGETVDKVTLTEPPEGTPPGVIVGAIAAIEDVPALIEGVHNGLPRFAAAGVRAVRIFQAFDDEHELMILQELDDEADAIAWVDHPDVAAEWMGRTGIGAYPSVFVGQLQHIMRMDESA</sequence>
<dbReference type="EMBL" id="FLQS01000009">
    <property type="protein sequence ID" value="SBS73525.1"/>
    <property type="molecule type" value="Genomic_DNA"/>
</dbReference>
<protein>
    <submittedName>
        <fullName evidence="1">Putative acyl-CoA dehydrogenase</fullName>
    </submittedName>
</protein>
<evidence type="ECO:0000313" key="1">
    <source>
        <dbReference type="EMBL" id="SBS73525.1"/>
    </source>
</evidence>
<organism evidence="1">
    <name type="scientific">uncultured Mycobacterium sp</name>
    <dbReference type="NCBI Taxonomy" id="171292"/>
    <lineage>
        <taxon>Bacteria</taxon>
        <taxon>Bacillati</taxon>
        <taxon>Actinomycetota</taxon>
        <taxon>Actinomycetes</taxon>
        <taxon>Mycobacteriales</taxon>
        <taxon>Mycobacteriaceae</taxon>
        <taxon>Mycobacterium</taxon>
        <taxon>environmental samples</taxon>
    </lineage>
</organism>
<reference evidence="1" key="1">
    <citation type="submission" date="2016-03" db="EMBL/GenBank/DDBJ databases">
        <authorList>
            <person name="Ploux O."/>
        </authorList>
    </citation>
    <scope>NUCLEOTIDE SEQUENCE</scope>
    <source>
        <strain evidence="1">UC10</strain>
    </source>
</reference>
<accession>A0A1Y5P4A4</accession>